<evidence type="ECO:0000256" key="5">
    <source>
        <dbReference type="RuleBase" id="RU004168"/>
    </source>
</evidence>
<evidence type="ECO:0000313" key="7">
    <source>
        <dbReference type="EMBL" id="CUU40106.1"/>
    </source>
</evidence>
<sequence length="96" mass="10754">MKDCKEFVILGKVQGVGFRKFIKSRVNNINVEEERIVGHIRNMEDGSVRVVAQGDLQALGKLEDILWVGTIKSVVKNVKVTSLAEDENLIGFEILK</sequence>
<dbReference type="EC" id="3.6.1.7" evidence="2 4"/>
<evidence type="ECO:0000313" key="9">
    <source>
        <dbReference type="Proteomes" id="UP000029925"/>
    </source>
</evidence>
<dbReference type="OrthoDB" id="5295388at2"/>
<comment type="catalytic activity">
    <reaction evidence="3 4">
        <text>an acyl phosphate + H2O = a carboxylate + phosphate + H(+)</text>
        <dbReference type="Rhea" id="RHEA:14965"/>
        <dbReference type="ChEBI" id="CHEBI:15377"/>
        <dbReference type="ChEBI" id="CHEBI:15378"/>
        <dbReference type="ChEBI" id="CHEBI:29067"/>
        <dbReference type="ChEBI" id="CHEBI:43474"/>
        <dbReference type="ChEBI" id="CHEBI:59918"/>
        <dbReference type="EC" id="3.6.1.7"/>
    </reaction>
</comment>
<reference evidence="10" key="2">
    <citation type="submission" date="2015-11" db="EMBL/GenBank/DDBJ databases">
        <authorList>
            <person name="Anvar S.Y."/>
        </authorList>
    </citation>
    <scope>NUCLEOTIDE SEQUENCE [LARGE SCALE GENOMIC DNA]</scope>
</reference>
<evidence type="ECO:0000256" key="1">
    <source>
        <dbReference type="ARBA" id="ARBA00005614"/>
    </source>
</evidence>
<dbReference type="EMBL" id="LN907858">
    <property type="protein sequence ID" value="CUU40106.1"/>
    <property type="molecule type" value="Genomic_DNA"/>
</dbReference>
<dbReference type="Proteomes" id="UP000064525">
    <property type="component" value="Chromosome I"/>
</dbReference>
<dbReference type="AlphaFoldDB" id="A0A099UBT0"/>
<feature type="active site" evidence="4">
    <location>
        <position position="19"/>
    </location>
</feature>
<gene>
    <name evidence="7" type="ORF">BN2458_PEG1221</name>
    <name evidence="8" type="ORF">LS75_004805</name>
</gene>
<protein>
    <recommendedName>
        <fullName evidence="2 4">acylphosphatase</fullName>
        <ecNumber evidence="2 4">3.6.1.7</ecNumber>
    </recommendedName>
</protein>
<comment type="similarity">
    <text evidence="1 5">Belongs to the acylphosphatase family.</text>
</comment>
<proteinExistence type="inferred from homology"/>
<evidence type="ECO:0000313" key="8">
    <source>
        <dbReference type="EMBL" id="TLD78635.1"/>
    </source>
</evidence>
<evidence type="ECO:0000256" key="4">
    <source>
        <dbReference type="PROSITE-ProRule" id="PRU00520"/>
    </source>
</evidence>
<evidence type="ECO:0000256" key="2">
    <source>
        <dbReference type="ARBA" id="ARBA00012150"/>
    </source>
</evidence>
<reference evidence="8 9" key="1">
    <citation type="journal article" date="2014" name="Genome Announc.">
        <title>Draft genome sequences of eight enterohepatic helicobacter species isolated from both laboratory and wild rodents.</title>
        <authorList>
            <person name="Sheh A."/>
            <person name="Shen Z."/>
            <person name="Fox J.G."/>
        </authorList>
    </citation>
    <scope>NUCLEOTIDE SEQUENCE [LARGE SCALE GENOMIC DNA]</scope>
    <source>
        <strain evidence="8 9">MIT 98-6810</strain>
    </source>
</reference>
<reference evidence="7" key="3">
    <citation type="submission" date="2015-11" db="EMBL/GenBank/DDBJ databases">
        <authorList>
            <person name="Zhang Y."/>
            <person name="Guo Z."/>
        </authorList>
    </citation>
    <scope>NUCLEOTIDE SEQUENCE</scope>
    <source>
        <strain evidence="7">1</strain>
    </source>
</reference>
<evidence type="ECO:0000313" key="10">
    <source>
        <dbReference type="Proteomes" id="UP000064525"/>
    </source>
</evidence>
<dbReference type="Gene3D" id="3.30.70.100">
    <property type="match status" value="1"/>
</dbReference>
<keyword evidence="9" id="KW-1185">Reference proteome</keyword>
<dbReference type="KEGG" id="hty:BN2458_PEG1221"/>
<name>A0A099UBT0_9HELI</name>
<feature type="active site" evidence="4">
    <location>
        <position position="42"/>
    </location>
</feature>
<dbReference type="PANTHER" id="PTHR47268">
    <property type="entry name" value="ACYLPHOSPHATASE"/>
    <property type="match status" value="1"/>
</dbReference>
<dbReference type="GO" id="GO:0003998">
    <property type="term" value="F:acylphosphatase activity"/>
    <property type="evidence" value="ECO:0007669"/>
    <property type="project" value="UniProtKB-EC"/>
</dbReference>
<feature type="domain" description="Acylphosphatase-like" evidence="6">
    <location>
        <begin position="4"/>
        <end position="96"/>
    </location>
</feature>
<dbReference type="SUPFAM" id="SSF54975">
    <property type="entry name" value="Acylphosphatase/BLUF domain-like"/>
    <property type="match status" value="1"/>
</dbReference>
<accession>A0A099UBT0</accession>
<dbReference type="InterPro" id="IPR020456">
    <property type="entry name" value="Acylphosphatase"/>
</dbReference>
<dbReference type="EMBL" id="JRPF02000004">
    <property type="protein sequence ID" value="TLD78635.1"/>
    <property type="molecule type" value="Genomic_DNA"/>
</dbReference>
<dbReference type="PROSITE" id="PS00150">
    <property type="entry name" value="ACYLPHOSPHATASE_1"/>
    <property type="match status" value="1"/>
</dbReference>
<dbReference type="PROSITE" id="PS51160">
    <property type="entry name" value="ACYLPHOSPHATASE_3"/>
    <property type="match status" value="1"/>
</dbReference>
<dbReference type="InterPro" id="IPR001792">
    <property type="entry name" value="Acylphosphatase-like_dom"/>
</dbReference>
<dbReference type="GeneID" id="78151421"/>
<keyword evidence="4 7" id="KW-0378">Hydrolase</keyword>
<evidence type="ECO:0000256" key="3">
    <source>
        <dbReference type="ARBA" id="ARBA00047645"/>
    </source>
</evidence>
<dbReference type="Proteomes" id="UP000029925">
    <property type="component" value="Unassembled WGS sequence"/>
</dbReference>
<evidence type="ECO:0000259" key="6">
    <source>
        <dbReference type="PROSITE" id="PS51160"/>
    </source>
</evidence>
<dbReference type="PANTHER" id="PTHR47268:SF4">
    <property type="entry name" value="ACYLPHOSPHATASE"/>
    <property type="match status" value="1"/>
</dbReference>
<organism evidence="7 10">
    <name type="scientific">Helicobacter typhlonius</name>
    <dbReference type="NCBI Taxonomy" id="76936"/>
    <lineage>
        <taxon>Bacteria</taxon>
        <taxon>Pseudomonadati</taxon>
        <taxon>Campylobacterota</taxon>
        <taxon>Epsilonproteobacteria</taxon>
        <taxon>Campylobacterales</taxon>
        <taxon>Helicobacteraceae</taxon>
        <taxon>Helicobacter</taxon>
    </lineage>
</organism>
<dbReference type="PATRIC" id="fig|76936.10.peg.1192"/>
<dbReference type="Pfam" id="PF00708">
    <property type="entry name" value="Acylphosphatase"/>
    <property type="match status" value="1"/>
</dbReference>
<dbReference type="RefSeq" id="WP_034327710.1">
    <property type="nucleotide sequence ID" value="NZ_CAJTQN010000003.1"/>
</dbReference>
<dbReference type="InterPro" id="IPR017968">
    <property type="entry name" value="Acylphosphatase_CS"/>
</dbReference>
<dbReference type="InterPro" id="IPR036046">
    <property type="entry name" value="Acylphosphatase-like_dom_sf"/>
</dbReference>
<dbReference type="STRING" id="76936.BN2458_PEG1221"/>